<name>A0AA37V804_9BACT</name>
<dbReference type="AlphaFoldDB" id="A0AA37V804"/>
<dbReference type="PROSITE" id="PS51257">
    <property type="entry name" value="PROKAR_LIPOPROTEIN"/>
    <property type="match status" value="1"/>
</dbReference>
<feature type="signal peptide" evidence="1">
    <location>
        <begin position="1"/>
        <end position="32"/>
    </location>
</feature>
<proteinExistence type="predicted"/>
<protein>
    <recommendedName>
        <fullName evidence="2">ZU5 domain-containing protein</fullName>
    </recommendedName>
</protein>
<keyword evidence="1" id="KW-0732">Signal</keyword>
<dbReference type="EMBL" id="BRXS01000006">
    <property type="protein sequence ID" value="GLC27296.1"/>
    <property type="molecule type" value="Genomic_DNA"/>
</dbReference>
<feature type="domain" description="ZU5" evidence="2">
    <location>
        <begin position="81"/>
        <end position="116"/>
    </location>
</feature>
<dbReference type="Pfam" id="PF00791">
    <property type="entry name" value="ZU5"/>
    <property type="match status" value="1"/>
</dbReference>
<sequence length="216" mass="21842">MTPLRHTIRSLSPARLAIAGGAIAMTVLGACADGPTAPAAAPLTPTAAPQTGRINDVLGATVGSLATVLKRSTPLPAQLTASATIGSAGGTLSLPGTGLTLTVPAGAVHVPTVFTITAPAGRGIWYEFGPSGAHFDVPLTVTQELPATLLSKLFGGQMLDAVYFADGTQNEATGTALAKEILPITLNATGTRATFKVNHFSGYMVSSGRSRSFSDE</sequence>
<dbReference type="RefSeq" id="WP_284351739.1">
    <property type="nucleotide sequence ID" value="NZ_BRXS01000006.1"/>
</dbReference>
<organism evidence="3 4">
    <name type="scientific">Roseisolibacter agri</name>
    <dbReference type="NCBI Taxonomy" id="2014610"/>
    <lineage>
        <taxon>Bacteria</taxon>
        <taxon>Pseudomonadati</taxon>
        <taxon>Gemmatimonadota</taxon>
        <taxon>Gemmatimonadia</taxon>
        <taxon>Gemmatimonadales</taxon>
        <taxon>Gemmatimonadaceae</taxon>
        <taxon>Roseisolibacter</taxon>
    </lineage>
</organism>
<accession>A0AA37V804</accession>
<keyword evidence="4" id="KW-1185">Reference proteome</keyword>
<dbReference type="InterPro" id="IPR000906">
    <property type="entry name" value="ZU5_dom"/>
</dbReference>
<feature type="chain" id="PRO_5041370322" description="ZU5 domain-containing protein" evidence="1">
    <location>
        <begin position="33"/>
        <end position="216"/>
    </location>
</feature>
<dbReference type="Gene3D" id="2.60.220.30">
    <property type="match status" value="1"/>
</dbReference>
<comment type="caution">
    <text evidence="3">The sequence shown here is derived from an EMBL/GenBank/DDBJ whole genome shotgun (WGS) entry which is preliminary data.</text>
</comment>
<reference evidence="3" key="1">
    <citation type="submission" date="2022-08" db="EMBL/GenBank/DDBJ databases">
        <title>Draft genome sequencing of Roseisolibacter agri AW1220.</title>
        <authorList>
            <person name="Tobiishi Y."/>
            <person name="Tonouchi A."/>
        </authorList>
    </citation>
    <scope>NUCLEOTIDE SEQUENCE</scope>
    <source>
        <strain evidence="3">AW1220</strain>
    </source>
</reference>
<dbReference type="Proteomes" id="UP001161325">
    <property type="component" value="Unassembled WGS sequence"/>
</dbReference>
<evidence type="ECO:0000313" key="4">
    <source>
        <dbReference type="Proteomes" id="UP001161325"/>
    </source>
</evidence>
<evidence type="ECO:0000259" key="2">
    <source>
        <dbReference type="Pfam" id="PF00791"/>
    </source>
</evidence>
<gene>
    <name evidence="3" type="ORF">rosag_38090</name>
</gene>
<evidence type="ECO:0000313" key="3">
    <source>
        <dbReference type="EMBL" id="GLC27296.1"/>
    </source>
</evidence>
<evidence type="ECO:0000256" key="1">
    <source>
        <dbReference type="SAM" id="SignalP"/>
    </source>
</evidence>